<feature type="coiled-coil region" evidence="1">
    <location>
        <begin position="45"/>
        <end position="79"/>
    </location>
</feature>
<dbReference type="Pfam" id="PF26347">
    <property type="entry name" value="YtrI_sporulation"/>
    <property type="match status" value="1"/>
</dbReference>
<gene>
    <name evidence="4" type="ORF">NSA47_07645</name>
</gene>
<evidence type="ECO:0000259" key="3">
    <source>
        <dbReference type="Pfam" id="PF26347"/>
    </source>
</evidence>
<evidence type="ECO:0000313" key="4">
    <source>
        <dbReference type="EMBL" id="MCR1898857.1"/>
    </source>
</evidence>
<feature type="transmembrane region" description="Helical" evidence="2">
    <location>
        <begin position="12"/>
        <end position="34"/>
    </location>
</feature>
<evidence type="ECO:0000256" key="1">
    <source>
        <dbReference type="SAM" id="Coils"/>
    </source>
</evidence>
<keyword evidence="5" id="KW-1185">Reference proteome</keyword>
<sequence>MGKIKKKNLGWMISFTTGLFIGILVGTLSFTLLISHRMDKHYETIENLTNIIEEKDIKLNKLEDSINAQNIVLQDIEIELIHEEEMNEMDKITIEKTIREKYNALFGKEIKTIDTEILVEVIDKRIFKIEDKEYRVYMDKLILTEILKLYVRIETKS</sequence>
<evidence type="ECO:0000313" key="5">
    <source>
        <dbReference type="Proteomes" id="UP001205748"/>
    </source>
</evidence>
<dbReference type="EMBL" id="JANKAS010000005">
    <property type="protein sequence ID" value="MCR1898857.1"/>
    <property type="molecule type" value="Genomic_DNA"/>
</dbReference>
<name>A0AAE3HE86_9FIRM</name>
<protein>
    <recommendedName>
        <fullName evidence="3">Sporulation membrane protein YtrI C-terminal domain-containing protein</fullName>
    </recommendedName>
</protein>
<keyword evidence="2" id="KW-0812">Transmembrane</keyword>
<dbReference type="Proteomes" id="UP001205748">
    <property type="component" value="Unassembled WGS sequence"/>
</dbReference>
<organism evidence="4 5">
    <name type="scientific">Irregularibacter muris</name>
    <dbReference type="NCBI Taxonomy" id="1796619"/>
    <lineage>
        <taxon>Bacteria</taxon>
        <taxon>Bacillati</taxon>
        <taxon>Bacillota</taxon>
        <taxon>Clostridia</taxon>
        <taxon>Eubacteriales</taxon>
        <taxon>Eubacteriaceae</taxon>
        <taxon>Irregularibacter</taxon>
    </lineage>
</organism>
<reference evidence="4" key="1">
    <citation type="submission" date="2022-07" db="EMBL/GenBank/DDBJ databases">
        <title>Enhanced cultured diversity of the mouse gut microbiota enables custom-made synthetic communities.</title>
        <authorList>
            <person name="Afrizal A."/>
        </authorList>
    </citation>
    <scope>NUCLEOTIDE SEQUENCE</scope>
    <source>
        <strain evidence="4">DSM 28593</strain>
    </source>
</reference>
<dbReference type="InterPro" id="IPR058620">
    <property type="entry name" value="YtrI_C"/>
</dbReference>
<proteinExistence type="predicted"/>
<evidence type="ECO:0000256" key="2">
    <source>
        <dbReference type="SAM" id="Phobius"/>
    </source>
</evidence>
<dbReference type="AlphaFoldDB" id="A0AAE3HE86"/>
<accession>A0AAE3HE86</accession>
<keyword evidence="2" id="KW-1133">Transmembrane helix</keyword>
<feature type="domain" description="Sporulation membrane protein YtrI C-terminal" evidence="3">
    <location>
        <begin position="74"/>
        <end position="154"/>
    </location>
</feature>
<keyword evidence="1" id="KW-0175">Coiled coil</keyword>
<comment type="caution">
    <text evidence="4">The sequence shown here is derived from an EMBL/GenBank/DDBJ whole genome shotgun (WGS) entry which is preliminary data.</text>
</comment>
<dbReference type="RefSeq" id="WP_257530612.1">
    <property type="nucleotide sequence ID" value="NZ_JANKAS010000005.1"/>
</dbReference>
<keyword evidence="2" id="KW-0472">Membrane</keyword>